<feature type="domain" description="ABC transmembrane type-1" evidence="12">
    <location>
        <begin position="773"/>
        <end position="1050"/>
    </location>
</feature>
<evidence type="ECO:0000256" key="3">
    <source>
        <dbReference type="ARBA" id="ARBA00022692"/>
    </source>
</evidence>
<dbReference type="PROSITE" id="PS50893">
    <property type="entry name" value="ABC_TRANSPORTER_2"/>
    <property type="match status" value="2"/>
</dbReference>
<dbReference type="InterPro" id="IPR010920">
    <property type="entry name" value="LSM_dom_sf"/>
</dbReference>
<feature type="transmembrane region" description="Helical" evidence="10">
    <location>
        <begin position="228"/>
        <end position="252"/>
    </location>
</feature>
<feature type="transmembrane region" description="Helical" evidence="10">
    <location>
        <begin position="889"/>
        <end position="908"/>
    </location>
</feature>
<evidence type="ECO:0000256" key="4">
    <source>
        <dbReference type="ARBA" id="ARBA00022737"/>
    </source>
</evidence>
<dbReference type="CDD" id="cd18580">
    <property type="entry name" value="ABC_6TM_ABCC_D2"/>
    <property type="match status" value="1"/>
</dbReference>
<evidence type="ECO:0000256" key="6">
    <source>
        <dbReference type="ARBA" id="ARBA00022840"/>
    </source>
</evidence>
<organism evidence="14 15">
    <name type="scientific">Paramicrosporidium saccamoebae</name>
    <dbReference type="NCBI Taxonomy" id="1246581"/>
    <lineage>
        <taxon>Eukaryota</taxon>
        <taxon>Fungi</taxon>
        <taxon>Fungi incertae sedis</taxon>
        <taxon>Cryptomycota</taxon>
        <taxon>Cryptomycota incertae sedis</taxon>
        <taxon>Paramicrosporidium</taxon>
    </lineage>
</organism>
<dbReference type="GO" id="GO:0016020">
    <property type="term" value="C:membrane"/>
    <property type="evidence" value="ECO:0007669"/>
    <property type="project" value="UniProtKB-SubCell"/>
</dbReference>
<evidence type="ECO:0000259" key="11">
    <source>
        <dbReference type="PROSITE" id="PS50893"/>
    </source>
</evidence>
<comment type="caution">
    <text evidence="14">The sequence shown here is derived from an EMBL/GenBank/DDBJ whole genome shotgun (WGS) entry which is preliminary data.</text>
</comment>
<feature type="domain" description="Sm" evidence="13">
    <location>
        <begin position="1337"/>
        <end position="1418"/>
    </location>
</feature>
<evidence type="ECO:0000256" key="9">
    <source>
        <dbReference type="ARBA" id="ARBA00030144"/>
    </source>
</evidence>
<dbReference type="GO" id="GO:0003723">
    <property type="term" value="F:RNA binding"/>
    <property type="evidence" value="ECO:0007669"/>
    <property type="project" value="InterPro"/>
</dbReference>
<dbReference type="CDD" id="cd03250">
    <property type="entry name" value="ABCC_MRP_domain1"/>
    <property type="match status" value="1"/>
</dbReference>
<evidence type="ECO:0000259" key="12">
    <source>
        <dbReference type="PROSITE" id="PS50929"/>
    </source>
</evidence>
<evidence type="ECO:0000259" key="13">
    <source>
        <dbReference type="PROSITE" id="PS52002"/>
    </source>
</evidence>
<dbReference type="InterPro" id="IPR034100">
    <property type="entry name" value="Sm_F"/>
</dbReference>
<dbReference type="Pfam" id="PF01423">
    <property type="entry name" value="LSM"/>
    <property type="match status" value="1"/>
</dbReference>
<dbReference type="PROSITE" id="PS00211">
    <property type="entry name" value="ABC_TRANSPORTER_1"/>
    <property type="match status" value="2"/>
</dbReference>
<dbReference type="CDD" id="cd18579">
    <property type="entry name" value="ABC_6TM_ABCC_D1"/>
    <property type="match status" value="1"/>
</dbReference>
<keyword evidence="4" id="KW-0677">Repeat</keyword>
<feature type="transmembrane region" description="Helical" evidence="10">
    <location>
        <begin position="762"/>
        <end position="782"/>
    </location>
</feature>
<dbReference type="InterPro" id="IPR050173">
    <property type="entry name" value="ABC_transporter_C-like"/>
</dbReference>
<dbReference type="SMART" id="SM00651">
    <property type="entry name" value="Sm"/>
    <property type="match status" value="1"/>
</dbReference>
<dbReference type="InterPro" id="IPR003439">
    <property type="entry name" value="ABC_transporter-like_ATP-bd"/>
</dbReference>
<keyword evidence="7 10" id="KW-1133">Transmembrane helix</keyword>
<sequence>SITCMNTIATEEAGLHKGLRDSNKVGICQSKHSFLSRTLYWWVGRFVIQARPCTNICESDLPPLHVSLDAGEVTREYQDCWIQRSKDLTENENGLLKFLLSRNKSALSHAFLYECLAELCSQALPVFISQFLEVLDQINGQLATTESQQDLHYRGIWLSGLMLLSFVSFGILSCRNIWITYKAGLRTKIGLSGLIFEKTTTISASARQKFSLGKTISLLSTSVNQIDAVYPFVHCLFYSPLIMATLIFMLYWTLGSPAWWILLLMIVAIPLQALLVYKMGQKRNNIAVLTDKRIKFLQEIIVGIKVIKLSAWEPIFMDKLMQLRDAEARERREFQILSSLSVGLNVTVPCVAAAIGFIMYSWNGRPFQASIIFPALTYINMLDLPMASISMTTSLSIDAIESVQRIQEFLRAPNRARHPQSVVDSKAAIIIENGNFKWSNESEVEPEEILSCEPLSNIEQIVAHRVIAISPSTVYDVPEQTWQKPENETFSGLSGININLSKGALVAIVGPIGSGKSSLLASLFGEMKQFSGRLLLGGTIGYCPQQAWILNATVRQNILVGSPFDKDRYWKVIKECQMDEDLAMLPHGDMTDIGEGGFGLSGGQKARLNLARMVYLDRDIALMDDPLSAVDNRVGKALFESCILNGSLSQKTRLLVTHHLGVLQRCDHIIVMRHGNITDQGSFSELMGKASSFAELVEKYRVQHISHPEIGEEHLIIDEITHTDMETLNNKESRGAECVDLKQERPKKLQVTSVSAKTFITYIRSAGGFWIVLVAVMVMILAESIRTGRDIWLNWWIEDAGIPGFNIGIAGFQIGYASLAMLQPLVTWVAGVVFLLAGYRASTNLHNNALAKMIYSPLRFFESTPVGRIINRFGNDLELVDGRVWEDSWYTIYGVFSMLAVLLVMMVWSPWAAPAVFVILGVAAMLQSVYRSIAQQLQKLQAQGTSSVMSNFSEMFPGLPAIHALNIMGFFRRRHFQAINRTSQSTFMTIGLRRWMSLCCQMIGAVMFTATALVCLWLRLYSGAAGLVLSSLLNFIYTVDWIIKQFADIEVSLLAAERLEQYSRDLEVEERDSNSIELSPEWPSQGSIEFQNVFLSYSADSPPILKNLCLKINPREKVGIVGRTGAGKSSILTALMRVVECSSGSICIDGINIRNVPLTELRKRITIVPQEPVLFAGTLRFNLDPTGAASDDELWSALENVGLKASISCLPGKLEYEVLDMGENFSVGQRQLLCLARALLRRSQIILLDEATSNMDLETDAMIQYAIRTHFSDKTTVTIAHRLGTIRDCDKVVVMDAGMIVECGSSQDLFNNPKSHLFKLSKISFVDRRVAGTVAINPKPFLYELTGKPVIVRLKWGMEYRGVLASVDSYMNLQLAACEEYFDGERAGELGDVIIRYYWRRLSSELSRCNNVMFIKGA</sequence>
<dbReference type="FunFam" id="1.20.1560.10:FF:000013">
    <property type="entry name" value="ABC transporter C family member 2"/>
    <property type="match status" value="1"/>
</dbReference>
<evidence type="ECO:0000313" key="14">
    <source>
        <dbReference type="EMBL" id="PJF18073.1"/>
    </source>
</evidence>
<accession>A0A2H9TK04</accession>
<name>A0A2H9TK04_9FUNG</name>
<keyword evidence="6" id="KW-0067">ATP-binding</keyword>
<dbReference type="InterPro" id="IPR044726">
    <property type="entry name" value="ABCC_6TM_D2"/>
</dbReference>
<dbReference type="GO" id="GO:0005681">
    <property type="term" value="C:spliceosomal complex"/>
    <property type="evidence" value="ECO:0007669"/>
    <property type="project" value="InterPro"/>
</dbReference>
<dbReference type="CDD" id="cd03244">
    <property type="entry name" value="ABCC_MRP_domain2"/>
    <property type="match status" value="1"/>
</dbReference>
<dbReference type="InterPro" id="IPR011527">
    <property type="entry name" value="ABC1_TM_dom"/>
</dbReference>
<dbReference type="GO" id="GO:0000398">
    <property type="term" value="P:mRNA splicing, via spliceosome"/>
    <property type="evidence" value="ECO:0007669"/>
    <property type="project" value="InterPro"/>
</dbReference>
<feature type="transmembrane region" description="Helical" evidence="10">
    <location>
        <begin position="156"/>
        <end position="178"/>
    </location>
</feature>
<reference evidence="14 15" key="1">
    <citation type="submission" date="2016-10" db="EMBL/GenBank/DDBJ databases">
        <title>The genome of Paramicrosporidium saccamoebae is the missing link in understanding Cryptomycota and Microsporidia evolution.</title>
        <authorList>
            <person name="Quandt C.A."/>
            <person name="Beaudet D."/>
            <person name="Corsaro D."/>
            <person name="Michel R."/>
            <person name="Corradi N."/>
            <person name="James T."/>
        </authorList>
    </citation>
    <scope>NUCLEOTIDE SEQUENCE [LARGE SCALE GENOMIC DNA]</scope>
    <source>
        <strain evidence="14 15">KSL3</strain>
    </source>
</reference>
<evidence type="ECO:0000256" key="8">
    <source>
        <dbReference type="ARBA" id="ARBA00023136"/>
    </source>
</evidence>
<dbReference type="PROSITE" id="PS50929">
    <property type="entry name" value="ABC_TM1F"/>
    <property type="match status" value="2"/>
</dbReference>
<dbReference type="SUPFAM" id="SSF50182">
    <property type="entry name" value="Sm-like ribonucleoproteins"/>
    <property type="match status" value="1"/>
</dbReference>
<dbReference type="FunFam" id="3.40.50.300:FF:000997">
    <property type="entry name" value="Multidrug resistance-associated protein 1"/>
    <property type="match status" value="1"/>
</dbReference>
<feature type="non-terminal residue" evidence="14">
    <location>
        <position position="1"/>
    </location>
</feature>
<evidence type="ECO:0000256" key="2">
    <source>
        <dbReference type="ARBA" id="ARBA00022448"/>
    </source>
</evidence>
<dbReference type="Pfam" id="PF00005">
    <property type="entry name" value="ABC_tran"/>
    <property type="match status" value="2"/>
</dbReference>
<dbReference type="Proteomes" id="UP000240830">
    <property type="component" value="Unassembled WGS sequence"/>
</dbReference>
<feature type="transmembrane region" description="Helical" evidence="10">
    <location>
        <begin position="992"/>
        <end position="1014"/>
    </location>
</feature>
<dbReference type="CDD" id="cd01722">
    <property type="entry name" value="Sm_F"/>
    <property type="match status" value="1"/>
</dbReference>
<evidence type="ECO:0000313" key="15">
    <source>
        <dbReference type="Proteomes" id="UP000240830"/>
    </source>
</evidence>
<evidence type="ECO:0000256" key="10">
    <source>
        <dbReference type="SAM" id="Phobius"/>
    </source>
</evidence>
<dbReference type="InterPro" id="IPR047575">
    <property type="entry name" value="Sm"/>
</dbReference>
<dbReference type="EMBL" id="MTSL01000143">
    <property type="protein sequence ID" value="PJF18073.1"/>
    <property type="molecule type" value="Genomic_DNA"/>
</dbReference>
<feature type="domain" description="ABC transmembrane type-1" evidence="12">
    <location>
        <begin position="115"/>
        <end position="398"/>
    </location>
</feature>
<protein>
    <recommendedName>
        <fullName evidence="9">Sm protein F</fullName>
    </recommendedName>
</protein>
<dbReference type="Pfam" id="PF00664">
    <property type="entry name" value="ABC_membrane"/>
    <property type="match status" value="2"/>
</dbReference>
<evidence type="ECO:0000256" key="1">
    <source>
        <dbReference type="ARBA" id="ARBA00004141"/>
    </source>
</evidence>
<dbReference type="Gene3D" id="1.20.1560.10">
    <property type="entry name" value="ABC transporter type 1, transmembrane domain"/>
    <property type="match status" value="2"/>
</dbReference>
<feature type="domain" description="ABC transporter" evidence="11">
    <location>
        <begin position="1088"/>
        <end position="1322"/>
    </location>
</feature>
<dbReference type="InterPro" id="IPR003593">
    <property type="entry name" value="AAA+_ATPase"/>
</dbReference>
<dbReference type="GO" id="GO:0016887">
    <property type="term" value="F:ATP hydrolysis activity"/>
    <property type="evidence" value="ECO:0007669"/>
    <property type="project" value="InterPro"/>
</dbReference>
<dbReference type="InterPro" id="IPR017871">
    <property type="entry name" value="ABC_transporter-like_CS"/>
</dbReference>
<dbReference type="GO" id="GO:0140359">
    <property type="term" value="F:ABC-type transporter activity"/>
    <property type="evidence" value="ECO:0007669"/>
    <property type="project" value="InterPro"/>
</dbReference>
<dbReference type="Gene3D" id="3.40.50.300">
    <property type="entry name" value="P-loop containing nucleotide triphosphate hydrolases"/>
    <property type="match status" value="2"/>
</dbReference>
<dbReference type="PROSITE" id="PS52002">
    <property type="entry name" value="SM"/>
    <property type="match status" value="1"/>
</dbReference>
<feature type="transmembrane region" description="Helical" evidence="10">
    <location>
        <begin position="819"/>
        <end position="839"/>
    </location>
</feature>
<feature type="transmembrane region" description="Helical" evidence="10">
    <location>
        <begin position="915"/>
        <end position="934"/>
    </location>
</feature>
<dbReference type="SUPFAM" id="SSF90123">
    <property type="entry name" value="ABC transporter transmembrane region"/>
    <property type="match status" value="2"/>
</dbReference>
<dbReference type="SMART" id="SM00382">
    <property type="entry name" value="AAA"/>
    <property type="match status" value="2"/>
</dbReference>
<dbReference type="InterPro" id="IPR027417">
    <property type="entry name" value="P-loop_NTPase"/>
</dbReference>
<dbReference type="GO" id="GO:0005524">
    <property type="term" value="F:ATP binding"/>
    <property type="evidence" value="ECO:0007669"/>
    <property type="project" value="UniProtKB-KW"/>
</dbReference>
<dbReference type="FunFam" id="3.40.50.300:FF:000163">
    <property type="entry name" value="Multidrug resistance-associated protein member 4"/>
    <property type="match status" value="1"/>
</dbReference>
<proteinExistence type="predicted"/>
<comment type="subcellular location">
    <subcellularLocation>
        <location evidence="1">Membrane</location>
        <topology evidence="1">Multi-pass membrane protein</topology>
    </subcellularLocation>
</comment>
<dbReference type="OrthoDB" id="6500128at2759"/>
<dbReference type="PANTHER" id="PTHR24223">
    <property type="entry name" value="ATP-BINDING CASSETTE SUB-FAMILY C"/>
    <property type="match status" value="1"/>
</dbReference>
<dbReference type="InterPro" id="IPR036640">
    <property type="entry name" value="ABC1_TM_sf"/>
</dbReference>
<evidence type="ECO:0000256" key="7">
    <source>
        <dbReference type="ARBA" id="ARBA00022989"/>
    </source>
</evidence>
<keyword evidence="3 10" id="KW-0812">Transmembrane</keyword>
<feature type="transmembrane region" description="Helical" evidence="10">
    <location>
        <begin position="336"/>
        <end position="362"/>
    </location>
</feature>
<feature type="domain" description="ABC transporter" evidence="11">
    <location>
        <begin position="469"/>
        <end position="699"/>
    </location>
</feature>
<gene>
    <name evidence="14" type="ORF">PSACC_02099</name>
</gene>
<keyword evidence="15" id="KW-1185">Reference proteome</keyword>
<dbReference type="STRING" id="1246581.A0A2H9TK04"/>
<keyword evidence="5" id="KW-0547">Nucleotide-binding</keyword>
<keyword evidence="8 10" id="KW-0472">Membrane</keyword>
<dbReference type="SUPFAM" id="SSF52540">
    <property type="entry name" value="P-loop containing nucleoside triphosphate hydrolases"/>
    <property type="match status" value="2"/>
</dbReference>
<keyword evidence="2" id="KW-0813">Transport</keyword>
<evidence type="ECO:0000256" key="5">
    <source>
        <dbReference type="ARBA" id="ARBA00022741"/>
    </source>
</evidence>
<dbReference type="InterPro" id="IPR044746">
    <property type="entry name" value="ABCC_6TM_D1"/>
</dbReference>
<feature type="transmembrane region" description="Helical" evidence="10">
    <location>
        <begin position="258"/>
        <end position="277"/>
    </location>
</feature>
<dbReference type="Gene3D" id="2.30.30.100">
    <property type="match status" value="1"/>
</dbReference>
<dbReference type="InterPro" id="IPR001163">
    <property type="entry name" value="Sm_dom_euk/arc"/>
</dbReference>